<comment type="caution">
    <text evidence="1">The sequence shown here is derived from an EMBL/GenBank/DDBJ whole genome shotgun (WGS) entry which is preliminary data.</text>
</comment>
<organism evidence="1 2">
    <name type="scientific">Ancylostoma ceylanicum</name>
    <dbReference type="NCBI Taxonomy" id="53326"/>
    <lineage>
        <taxon>Eukaryota</taxon>
        <taxon>Metazoa</taxon>
        <taxon>Ecdysozoa</taxon>
        <taxon>Nematoda</taxon>
        <taxon>Chromadorea</taxon>
        <taxon>Rhabditida</taxon>
        <taxon>Rhabditina</taxon>
        <taxon>Rhabditomorpha</taxon>
        <taxon>Strongyloidea</taxon>
        <taxon>Ancylostomatidae</taxon>
        <taxon>Ancylostomatinae</taxon>
        <taxon>Ancylostoma</taxon>
    </lineage>
</organism>
<protein>
    <submittedName>
        <fullName evidence="1">Uncharacterized protein</fullName>
    </submittedName>
</protein>
<reference evidence="2" key="1">
    <citation type="journal article" date="2015" name="Nat. Genet.">
        <title>The genome and transcriptome of the zoonotic hookworm Ancylostoma ceylanicum identify infection-specific gene families.</title>
        <authorList>
            <person name="Schwarz E.M."/>
            <person name="Hu Y."/>
            <person name="Antoshechkin I."/>
            <person name="Miller M.M."/>
            <person name="Sternberg P.W."/>
            <person name="Aroian R.V."/>
        </authorList>
    </citation>
    <scope>NUCLEOTIDE SEQUENCE</scope>
    <source>
        <strain evidence="2">HY135</strain>
    </source>
</reference>
<proteinExistence type="predicted"/>
<gene>
    <name evidence="1" type="primary">Acey_s0003.g1639</name>
    <name evidence="1" type="ORF">Y032_0003g1639</name>
</gene>
<dbReference type="EMBL" id="JARK01001339">
    <property type="protein sequence ID" value="EYC32540.1"/>
    <property type="molecule type" value="Genomic_DNA"/>
</dbReference>
<evidence type="ECO:0000313" key="2">
    <source>
        <dbReference type="Proteomes" id="UP000024635"/>
    </source>
</evidence>
<accession>A0A016VYV3</accession>
<keyword evidence="2" id="KW-1185">Reference proteome</keyword>
<dbReference type="AlphaFoldDB" id="A0A016VYV3"/>
<sequence length="104" mass="11708">MYYSWNIKSTTARLAGYSACWFCRVCQPVYLYSEAPTCSESELLDGTWLAGMSISGYLFFVGSTFCHCKNIILYFTCSCNVTRSNVITLGEQQLVDSEAAPFLY</sequence>
<dbReference type="Proteomes" id="UP000024635">
    <property type="component" value="Unassembled WGS sequence"/>
</dbReference>
<evidence type="ECO:0000313" key="1">
    <source>
        <dbReference type="EMBL" id="EYC32540.1"/>
    </source>
</evidence>
<name>A0A016VYV3_9BILA</name>